<evidence type="ECO:0000259" key="1">
    <source>
        <dbReference type="Pfam" id="PF14267"/>
    </source>
</evidence>
<name>A0A399S5E8_9BACT</name>
<organism evidence="2 3">
    <name type="scientific">Pontibacter oryzae</name>
    <dbReference type="NCBI Taxonomy" id="2304593"/>
    <lineage>
        <taxon>Bacteria</taxon>
        <taxon>Pseudomonadati</taxon>
        <taxon>Bacteroidota</taxon>
        <taxon>Cytophagia</taxon>
        <taxon>Cytophagales</taxon>
        <taxon>Hymenobacteraceae</taxon>
        <taxon>Pontibacter</taxon>
    </lineage>
</organism>
<proteinExistence type="predicted"/>
<dbReference type="OrthoDB" id="2656488at2"/>
<dbReference type="Pfam" id="PF14267">
    <property type="entry name" value="DUF4357"/>
    <property type="match status" value="1"/>
</dbReference>
<evidence type="ECO:0000313" key="2">
    <source>
        <dbReference type="EMBL" id="RIJ37613.1"/>
    </source>
</evidence>
<evidence type="ECO:0000313" key="3">
    <source>
        <dbReference type="Proteomes" id="UP000266005"/>
    </source>
</evidence>
<dbReference type="Proteomes" id="UP000266005">
    <property type="component" value="Unassembled WGS sequence"/>
</dbReference>
<sequence>MNRPQTIQIFLPDGSPRSVKIAEITNRVVKAVLVPRNKLEYIASRDELKNVGVYFLFGESADKAKPMVYIGEAEDCLDRIKQHNRLKEFWNYAVVTVSKINAFTKSHAKYLEHIAVAEAKEANRFDTENTVVPSKPFVTESMEADLLDSFDTIKILLSTLGFPVFDKITKESITKKELLMLKGDNLYAEGDLIDDGFVVFKGSGLKHNTTASCHDYLVTLRKKLIEEQIVMNVDGKYRFMEDYIFNSPSTASGVVLGRATNGWTSWKDRSGITLDELKRK</sequence>
<dbReference type="EMBL" id="QWGE01000003">
    <property type="protein sequence ID" value="RIJ37613.1"/>
    <property type="molecule type" value="Genomic_DNA"/>
</dbReference>
<gene>
    <name evidence="2" type="ORF">D1627_10935</name>
</gene>
<dbReference type="InterPro" id="IPR025579">
    <property type="entry name" value="DUF4357"/>
</dbReference>
<feature type="domain" description="DUF4357" evidence="1">
    <location>
        <begin position="221"/>
        <end position="274"/>
    </location>
</feature>
<comment type="caution">
    <text evidence="2">The sequence shown here is derived from an EMBL/GenBank/DDBJ whole genome shotgun (WGS) entry which is preliminary data.</text>
</comment>
<dbReference type="CDD" id="cd10447">
    <property type="entry name" value="GIY-YIG_unchar_2"/>
    <property type="match status" value="1"/>
</dbReference>
<keyword evidence="3" id="KW-1185">Reference proteome</keyword>
<reference evidence="3" key="1">
    <citation type="submission" date="2018-08" db="EMBL/GenBank/DDBJ databases">
        <title>Mucilaginibacter sp. MYSH2.</title>
        <authorList>
            <person name="Seo T."/>
        </authorList>
    </citation>
    <scope>NUCLEOTIDE SEQUENCE [LARGE SCALE GENOMIC DNA]</scope>
    <source>
        <strain evidence="3">KIRAN</strain>
    </source>
</reference>
<protein>
    <submittedName>
        <fullName evidence="2">GIY-YIG nuclease family protein</fullName>
    </submittedName>
</protein>
<dbReference type="AlphaFoldDB" id="A0A399S5E8"/>
<accession>A0A399S5E8</accession>